<organism evidence="2 3">
    <name type="scientific">Streptomyces tagetis</name>
    <dbReference type="NCBI Taxonomy" id="2820809"/>
    <lineage>
        <taxon>Bacteria</taxon>
        <taxon>Bacillati</taxon>
        <taxon>Actinomycetota</taxon>
        <taxon>Actinomycetes</taxon>
        <taxon>Kitasatosporales</taxon>
        <taxon>Streptomycetaceae</taxon>
        <taxon>Streptomyces</taxon>
    </lineage>
</organism>
<comment type="caution">
    <text evidence="2">The sequence shown here is derived from an EMBL/GenBank/DDBJ whole genome shotgun (WGS) entry which is preliminary data.</text>
</comment>
<keyword evidence="3" id="KW-1185">Reference proteome</keyword>
<proteinExistence type="predicted"/>
<accession>A0A941B3P1</accession>
<feature type="region of interest" description="Disordered" evidence="1">
    <location>
        <begin position="21"/>
        <end position="48"/>
    </location>
</feature>
<gene>
    <name evidence="2" type="ORF">J5Y05_29410</name>
</gene>
<dbReference type="EMBL" id="JAGPNL010000011">
    <property type="protein sequence ID" value="MBQ0830575.1"/>
    <property type="molecule type" value="Genomic_DNA"/>
</dbReference>
<dbReference type="AlphaFoldDB" id="A0A941B3P1"/>
<dbReference type="RefSeq" id="WP_210876341.1">
    <property type="nucleotide sequence ID" value="NZ_JAGPNL010000011.1"/>
</dbReference>
<sequence>MDIARHLAAIDELCFRPLPAEHGSSPDSGHPVAVLESTHGVRGGGREGRSVTLEQYTAYRDALHERLAARWGPSDLWNLDTVLLRTAEEEIPEPWAGLAHRARVAYLWEAGDTGRWVALAVADRDDSDEIRLLVLATPTAPP</sequence>
<reference evidence="2" key="1">
    <citation type="submission" date="2021-04" db="EMBL/GenBank/DDBJ databases">
        <title>Genome seq and assembly of Streptomyces sp. RG38.</title>
        <authorList>
            <person name="Chhetri G."/>
        </authorList>
    </citation>
    <scope>NUCLEOTIDE SEQUENCE</scope>
    <source>
        <strain evidence="2">RG38</strain>
    </source>
</reference>
<dbReference type="Proteomes" id="UP000677875">
    <property type="component" value="Unassembled WGS sequence"/>
</dbReference>
<evidence type="ECO:0000313" key="2">
    <source>
        <dbReference type="EMBL" id="MBQ0830575.1"/>
    </source>
</evidence>
<protein>
    <submittedName>
        <fullName evidence="2">Uncharacterized protein</fullName>
    </submittedName>
</protein>
<name>A0A941B3P1_9ACTN</name>
<evidence type="ECO:0000313" key="3">
    <source>
        <dbReference type="Proteomes" id="UP000677875"/>
    </source>
</evidence>
<evidence type="ECO:0000256" key="1">
    <source>
        <dbReference type="SAM" id="MobiDB-lite"/>
    </source>
</evidence>